<keyword evidence="2" id="KW-1185">Reference proteome</keyword>
<organism evidence="1 2">
    <name type="scientific">Ureibacillus acetophenoni</name>
    <dbReference type="NCBI Taxonomy" id="614649"/>
    <lineage>
        <taxon>Bacteria</taxon>
        <taxon>Bacillati</taxon>
        <taxon>Bacillota</taxon>
        <taxon>Bacilli</taxon>
        <taxon>Bacillales</taxon>
        <taxon>Caryophanaceae</taxon>
        <taxon>Ureibacillus</taxon>
    </lineage>
</organism>
<accession>A0A285U3I4</accession>
<dbReference type="AlphaFoldDB" id="A0A285U3I4"/>
<dbReference type="OrthoDB" id="2455618at2"/>
<gene>
    <name evidence="1" type="ORF">SAMN05877842_102309</name>
</gene>
<sequence length="178" mass="20812">MFTQLEIKNNLLNVTQLQEKADQIVFDYIDTTQNWGKAYKGLNNLFQQTIQFYDKYVNNNGIPKANVYWSLFLDVVGRLIYFKTLAERHVTDLQTDDDVENIIEGYIVAANCLSNVNVNNEHELLDEICESFEEIRFLDGEKGKFKHSIVEKDCKLEDSLSVLFDYTTKLAYLHQHQE</sequence>
<evidence type="ECO:0000313" key="1">
    <source>
        <dbReference type="EMBL" id="SOC36392.1"/>
    </source>
</evidence>
<reference evidence="2" key="1">
    <citation type="submission" date="2017-08" db="EMBL/GenBank/DDBJ databases">
        <authorList>
            <person name="Varghese N."/>
            <person name="Submissions S."/>
        </authorList>
    </citation>
    <scope>NUCLEOTIDE SEQUENCE [LARGE SCALE GENOMIC DNA]</scope>
    <source>
        <strain evidence="2">JC23</strain>
    </source>
</reference>
<protein>
    <submittedName>
        <fullName evidence="1">Uncharacterized protein</fullName>
    </submittedName>
</protein>
<name>A0A285U3I4_9BACL</name>
<dbReference type="EMBL" id="OBQC01000002">
    <property type="protein sequence ID" value="SOC36392.1"/>
    <property type="molecule type" value="Genomic_DNA"/>
</dbReference>
<dbReference type="Proteomes" id="UP000219252">
    <property type="component" value="Unassembled WGS sequence"/>
</dbReference>
<evidence type="ECO:0000313" key="2">
    <source>
        <dbReference type="Proteomes" id="UP000219252"/>
    </source>
</evidence>
<dbReference type="RefSeq" id="WP_097148372.1">
    <property type="nucleotide sequence ID" value="NZ_OBQC01000002.1"/>
</dbReference>
<proteinExistence type="predicted"/>